<dbReference type="Proteomes" id="UP000363661">
    <property type="component" value="Unassembled WGS sequence"/>
</dbReference>
<name>A0A564UF13_9FIRM</name>
<keyword evidence="2" id="KW-1185">Reference proteome</keyword>
<reference evidence="1 2" key="1">
    <citation type="submission" date="2019-07" db="EMBL/GenBank/DDBJ databases">
        <authorList>
            <person name="Hibberd C M."/>
            <person name="Gehrig L. J."/>
            <person name="Chang H.-W."/>
            <person name="Venkatesh S."/>
        </authorList>
    </citation>
    <scope>NUCLEOTIDE SEQUENCE [LARGE SCALE GENOMIC DNA]</scope>
    <source>
        <strain evidence="1">Ruminococcus_torques_SSTS_Bg7063</strain>
    </source>
</reference>
<evidence type="ECO:0000313" key="1">
    <source>
        <dbReference type="EMBL" id="VUX18125.1"/>
    </source>
</evidence>
<dbReference type="RefSeq" id="WP_279230133.1">
    <property type="nucleotide sequence ID" value="NZ_CABHNA010000079.1"/>
</dbReference>
<accession>A0A564UF13</accession>
<evidence type="ECO:0000313" key="2">
    <source>
        <dbReference type="Proteomes" id="UP000363661"/>
    </source>
</evidence>
<proteinExistence type="predicted"/>
<dbReference type="EMBL" id="CABHNA010000079">
    <property type="protein sequence ID" value="VUX18125.1"/>
    <property type="molecule type" value="Genomic_DNA"/>
</dbReference>
<dbReference type="AlphaFoldDB" id="A0A564UF13"/>
<sequence length="40" mass="4396">MEKKIYETAEMEVINVEQDDVIRTSGNDTLIVGPTPGTSN</sequence>
<organism evidence="1 2">
    <name type="scientific">[Ruminococcus] torques</name>
    <dbReference type="NCBI Taxonomy" id="33039"/>
    <lineage>
        <taxon>Bacteria</taxon>
        <taxon>Bacillati</taxon>
        <taxon>Bacillota</taxon>
        <taxon>Clostridia</taxon>
        <taxon>Lachnospirales</taxon>
        <taxon>Lachnospiraceae</taxon>
        <taxon>Mediterraneibacter</taxon>
    </lineage>
</organism>
<protein>
    <submittedName>
        <fullName evidence="1">Uncharacterized protein</fullName>
    </submittedName>
</protein>
<gene>
    <name evidence="1" type="ORF">RTSSTS7063_02388</name>
</gene>